<gene>
    <name evidence="1" type="ORF">S01H4_61354</name>
</gene>
<sequence length="50" mass="5427">SGLCEASREALKLGLRDTVFPCTGNIPPDCVIRQSLAAGITLQELFKQHE</sequence>
<evidence type="ECO:0000313" key="1">
    <source>
        <dbReference type="EMBL" id="GAH10193.1"/>
    </source>
</evidence>
<accession>X1ENG8</accession>
<comment type="caution">
    <text evidence="1">The sequence shown here is derived from an EMBL/GenBank/DDBJ whole genome shotgun (WGS) entry which is preliminary data.</text>
</comment>
<feature type="non-terminal residue" evidence="1">
    <location>
        <position position="1"/>
    </location>
</feature>
<organism evidence="1">
    <name type="scientific">marine sediment metagenome</name>
    <dbReference type="NCBI Taxonomy" id="412755"/>
    <lineage>
        <taxon>unclassified sequences</taxon>
        <taxon>metagenomes</taxon>
        <taxon>ecological metagenomes</taxon>
    </lineage>
</organism>
<dbReference type="AlphaFoldDB" id="X1ENG8"/>
<proteinExistence type="predicted"/>
<name>X1ENG8_9ZZZZ</name>
<reference evidence="1" key="1">
    <citation type="journal article" date="2014" name="Front. Microbiol.">
        <title>High frequency of phylogenetically diverse reductive dehalogenase-homologous genes in deep subseafloor sedimentary metagenomes.</title>
        <authorList>
            <person name="Kawai M."/>
            <person name="Futagami T."/>
            <person name="Toyoda A."/>
            <person name="Takaki Y."/>
            <person name="Nishi S."/>
            <person name="Hori S."/>
            <person name="Arai W."/>
            <person name="Tsubouchi T."/>
            <person name="Morono Y."/>
            <person name="Uchiyama I."/>
            <person name="Ito T."/>
            <person name="Fujiyama A."/>
            <person name="Inagaki F."/>
            <person name="Takami H."/>
        </authorList>
    </citation>
    <scope>NUCLEOTIDE SEQUENCE</scope>
    <source>
        <strain evidence="1">Expedition CK06-06</strain>
    </source>
</reference>
<dbReference type="EMBL" id="BART01036361">
    <property type="protein sequence ID" value="GAH10193.1"/>
    <property type="molecule type" value="Genomic_DNA"/>
</dbReference>
<protein>
    <submittedName>
        <fullName evidence="1">Uncharacterized protein</fullName>
    </submittedName>
</protein>